<feature type="coiled-coil region" evidence="1">
    <location>
        <begin position="178"/>
        <end position="205"/>
    </location>
</feature>
<keyword evidence="1" id="KW-0175">Coiled coil</keyword>
<feature type="signal peptide" evidence="2">
    <location>
        <begin position="1"/>
        <end position="21"/>
    </location>
</feature>
<keyword evidence="2" id="KW-0732">Signal</keyword>
<evidence type="ECO:0000313" key="4">
    <source>
        <dbReference type="EMBL" id="MCK7592539.1"/>
    </source>
</evidence>
<dbReference type="Pfam" id="PF13511">
    <property type="entry name" value="DUF4124"/>
    <property type="match status" value="1"/>
</dbReference>
<dbReference type="EMBL" id="JALNMH010000001">
    <property type="protein sequence ID" value="MCK7592539.1"/>
    <property type="molecule type" value="Genomic_DNA"/>
</dbReference>
<evidence type="ECO:0000256" key="1">
    <source>
        <dbReference type="SAM" id="Coils"/>
    </source>
</evidence>
<dbReference type="RefSeq" id="WP_248204732.1">
    <property type="nucleotide sequence ID" value="NZ_JALNMH010000001.1"/>
</dbReference>
<dbReference type="InterPro" id="IPR025392">
    <property type="entry name" value="DUF4124"/>
</dbReference>
<reference evidence="4" key="1">
    <citation type="submission" date="2022-04" db="EMBL/GenBank/DDBJ databases">
        <title>Lysobacter sp. CAU 1642 isolated from sea sand.</title>
        <authorList>
            <person name="Kim W."/>
        </authorList>
    </citation>
    <scope>NUCLEOTIDE SEQUENCE</scope>
    <source>
        <strain evidence="4">CAU 1642</strain>
    </source>
</reference>
<sequence length="213" mass="23806">MRLLTLAIAAVVLMSAGFADAQQKRLYRWTDKDGKVHYSDHVPPEAIENARSEINQRGLKVGEVGRALTAEEKAVAAAAQRAAAEQRKLEEDQAKRDNILLSSYGSVAELDRAYAERFDLLEQSLESARAGIRSQEKSLAELLAHAAGLQRQNKKVPDNIRQSIELAQRQVTQQRDYLASREAEKAEVDKEYSETRERYLSLQAEAAQQAAQN</sequence>
<proteinExistence type="predicted"/>
<dbReference type="Proteomes" id="UP001431449">
    <property type="component" value="Unassembled WGS sequence"/>
</dbReference>
<evidence type="ECO:0000259" key="3">
    <source>
        <dbReference type="Pfam" id="PF13511"/>
    </source>
</evidence>
<protein>
    <submittedName>
        <fullName evidence="4">DUF4124 domain-containing protein</fullName>
    </submittedName>
</protein>
<accession>A0ABT0GDC0</accession>
<feature type="domain" description="DUF4124" evidence="3">
    <location>
        <begin position="13"/>
        <end position="47"/>
    </location>
</feature>
<keyword evidence="5" id="KW-1185">Reference proteome</keyword>
<name>A0ABT0GDC0_9GAMM</name>
<evidence type="ECO:0000313" key="5">
    <source>
        <dbReference type="Proteomes" id="UP001431449"/>
    </source>
</evidence>
<comment type="caution">
    <text evidence="4">The sequence shown here is derived from an EMBL/GenBank/DDBJ whole genome shotgun (WGS) entry which is preliminary data.</text>
</comment>
<evidence type="ECO:0000256" key="2">
    <source>
        <dbReference type="SAM" id="SignalP"/>
    </source>
</evidence>
<organism evidence="4 5">
    <name type="scientific">Pseudomarimonas salicorniae</name>
    <dbReference type="NCBI Taxonomy" id="2933270"/>
    <lineage>
        <taxon>Bacteria</taxon>
        <taxon>Pseudomonadati</taxon>
        <taxon>Pseudomonadota</taxon>
        <taxon>Gammaproteobacteria</taxon>
        <taxon>Lysobacterales</taxon>
        <taxon>Lysobacteraceae</taxon>
        <taxon>Pseudomarimonas</taxon>
    </lineage>
</organism>
<feature type="chain" id="PRO_5045091200" evidence="2">
    <location>
        <begin position="22"/>
        <end position="213"/>
    </location>
</feature>
<gene>
    <name evidence="4" type="ORF">M0G41_02520</name>
</gene>